<dbReference type="EMBL" id="AP019368">
    <property type="protein sequence ID" value="BBH52160.1"/>
    <property type="molecule type" value="Genomic_DNA"/>
</dbReference>
<reference evidence="1 2" key="1">
    <citation type="submission" date="2018-12" db="EMBL/GenBank/DDBJ databases">
        <title>Rubrispira sanarue gen. nov., sp., nov., a member of the order Silvanigrellales, isolated from a brackish lake in Hamamatsu Japan.</title>
        <authorList>
            <person name="Maejima Y."/>
            <person name="Iino T."/>
            <person name="Muraguchi Y."/>
            <person name="Fukuda K."/>
            <person name="Nojiri H."/>
            <person name="Ohkuma M."/>
            <person name="Moriuchi R."/>
            <person name="Dohra H."/>
            <person name="Kimbara K."/>
            <person name="Shintani M."/>
        </authorList>
    </citation>
    <scope>NUCLEOTIDE SEQUENCE [LARGE SCALE GENOMIC DNA]</scope>
    <source>
        <strain evidence="1 2">RF1110005</strain>
    </source>
</reference>
<evidence type="ECO:0000313" key="1">
    <source>
        <dbReference type="EMBL" id="BBH52160.1"/>
    </source>
</evidence>
<dbReference type="RefSeq" id="WP_130606364.1">
    <property type="nucleotide sequence ID" value="NZ_AP019368.1"/>
</dbReference>
<dbReference type="Proteomes" id="UP000291236">
    <property type="component" value="Chromosome"/>
</dbReference>
<organism evidence="1 2">
    <name type="scientific">Fluviispira sanaruensis</name>
    <dbReference type="NCBI Taxonomy" id="2493639"/>
    <lineage>
        <taxon>Bacteria</taxon>
        <taxon>Pseudomonadati</taxon>
        <taxon>Bdellovibrionota</taxon>
        <taxon>Oligoflexia</taxon>
        <taxon>Silvanigrellales</taxon>
        <taxon>Silvanigrellaceae</taxon>
        <taxon>Fluviispira</taxon>
    </lineage>
</organism>
<evidence type="ECO:0000313" key="2">
    <source>
        <dbReference type="Proteomes" id="UP000291236"/>
    </source>
</evidence>
<dbReference type="KEGG" id="sbf:JCM31447_314500"/>
<sequence>MLRLKNFDLLQKKMFKDFLLRKNYFKDEVFAYNEADLSPIYDRDLFLNRLYNLKKKNILNPLQKDAEQEYIINNMVKGALLEAYYIARQFRLSIVIRPTICSAFWANEVGHPTKPREIKNKTCKYEDTLLNPKILPLDIGAVVHYKPFADERIKFGFEIKSLAEFKKSFLPLKEEIWDNTLKKIKQKHFIDNQLAVKLKNTFESRTYEFFEEDREYKTKYKDIVLVKEPFLYLKIVPNKKIYGDHDLFCFADYNGEKPLITENKNLYERLRKSKRFQAQHGGIFYWEVKSDFENGIKTKIMAAHTEFPNLDIQNVSTQNIQNKTAGTEPLIVITPEYIKAAFFQDHVDRRQAKLVSVWDIKNNSAWLKTTWSGERYLLMKADYNNNLA</sequence>
<protein>
    <submittedName>
        <fullName evidence="1">Uncharacterized protein</fullName>
    </submittedName>
</protein>
<name>A0A4P2VKF9_FLUSA</name>
<gene>
    <name evidence="1" type="ORF">JCM31447_314500</name>
</gene>
<keyword evidence="2" id="KW-1185">Reference proteome</keyword>
<dbReference type="OrthoDB" id="5293654at2"/>
<accession>A0A4P2VKF9</accession>
<proteinExistence type="predicted"/>
<dbReference type="AlphaFoldDB" id="A0A4P2VKF9"/>